<sequence>MRVIFSGILLATSIFFTVYGTRYEYVTSSGQVGAGFFPLWLGGLLIVFTAITFAKDLKLHLQNKPSFAITENVRTMIIMIVLTILFIGTLQIIGAVIGMILYTFAVLFVLNRQRMVVNTLISILVPLGTYYLLDVWLNAGFPEGIFGF</sequence>
<keyword evidence="4" id="KW-1185">Reference proteome</keyword>
<dbReference type="RefSeq" id="WP_251194878.1">
    <property type="nucleotide sequence ID" value="NZ_JAMBOL010000001.1"/>
</dbReference>
<organism evidence="3 4">
    <name type="scientific">Halalkalibacter oceani</name>
    <dbReference type="NCBI Taxonomy" id="1653776"/>
    <lineage>
        <taxon>Bacteria</taxon>
        <taxon>Bacillati</taxon>
        <taxon>Bacillota</taxon>
        <taxon>Bacilli</taxon>
        <taxon>Bacillales</taxon>
        <taxon>Bacillaceae</taxon>
        <taxon>Halalkalibacter</taxon>
    </lineage>
</organism>
<keyword evidence="1" id="KW-1133">Transmembrane helix</keyword>
<evidence type="ECO:0000256" key="1">
    <source>
        <dbReference type="SAM" id="Phobius"/>
    </source>
</evidence>
<reference evidence="3" key="1">
    <citation type="submission" date="2022-05" db="EMBL/GenBank/DDBJ databases">
        <title>Comparative Genomics of Spacecraft Associated Microbes.</title>
        <authorList>
            <person name="Tran M.T."/>
            <person name="Wright A."/>
            <person name="Seuylemezian A."/>
            <person name="Eisen J."/>
            <person name="Coil D."/>
        </authorList>
    </citation>
    <scope>NUCLEOTIDE SEQUENCE</scope>
    <source>
        <strain evidence="3">214.1.1</strain>
    </source>
</reference>
<dbReference type="EMBL" id="JAMBOL010000001">
    <property type="protein sequence ID" value="MCM3712573.1"/>
    <property type="molecule type" value="Genomic_DNA"/>
</dbReference>
<protein>
    <submittedName>
        <fullName evidence="3">Tripartite tricarboxylate transporter TctB family protein</fullName>
    </submittedName>
</protein>
<name>A0A9X2DP67_9BACI</name>
<feature type="transmembrane region" description="Helical" evidence="1">
    <location>
        <begin position="76"/>
        <end position="109"/>
    </location>
</feature>
<dbReference type="InterPro" id="IPR009936">
    <property type="entry name" value="DUF1468"/>
</dbReference>
<dbReference type="AlphaFoldDB" id="A0A9X2DP67"/>
<keyword evidence="1" id="KW-0472">Membrane</keyword>
<dbReference type="Pfam" id="PF07331">
    <property type="entry name" value="TctB"/>
    <property type="match status" value="1"/>
</dbReference>
<evidence type="ECO:0000313" key="3">
    <source>
        <dbReference type="EMBL" id="MCM3712573.1"/>
    </source>
</evidence>
<keyword evidence="1" id="KW-0812">Transmembrane</keyword>
<feature type="transmembrane region" description="Helical" evidence="1">
    <location>
        <begin position="115"/>
        <end position="133"/>
    </location>
</feature>
<proteinExistence type="predicted"/>
<gene>
    <name evidence="3" type="ORF">M3202_00630</name>
</gene>
<accession>A0A9X2DP67</accession>
<feature type="transmembrane region" description="Helical" evidence="1">
    <location>
        <begin position="36"/>
        <end position="55"/>
    </location>
</feature>
<feature type="domain" description="DUF1468" evidence="2">
    <location>
        <begin position="4"/>
        <end position="142"/>
    </location>
</feature>
<dbReference type="Proteomes" id="UP001139179">
    <property type="component" value="Unassembled WGS sequence"/>
</dbReference>
<evidence type="ECO:0000313" key="4">
    <source>
        <dbReference type="Proteomes" id="UP001139179"/>
    </source>
</evidence>
<comment type="caution">
    <text evidence="3">The sequence shown here is derived from an EMBL/GenBank/DDBJ whole genome shotgun (WGS) entry which is preliminary data.</text>
</comment>
<evidence type="ECO:0000259" key="2">
    <source>
        <dbReference type="Pfam" id="PF07331"/>
    </source>
</evidence>